<dbReference type="EMBL" id="FUKI01000131">
    <property type="protein sequence ID" value="SJM94463.1"/>
    <property type="molecule type" value="Genomic_DNA"/>
</dbReference>
<evidence type="ECO:0000313" key="1">
    <source>
        <dbReference type="EMBL" id="SJM94463.1"/>
    </source>
</evidence>
<keyword evidence="2" id="KW-1185">Reference proteome</keyword>
<protein>
    <submittedName>
        <fullName evidence="1">Uncharacterized protein</fullName>
    </submittedName>
</protein>
<name>A0A1R4HE14_9GAMM</name>
<gene>
    <name evidence="1" type="ORF">CRENPOLYSF1_540042</name>
</gene>
<evidence type="ECO:0000313" key="2">
    <source>
        <dbReference type="Proteomes" id="UP000195667"/>
    </source>
</evidence>
<sequence length="73" mass="8295">MKLDALAQHAKKLINSLLIKSFFQKAQEDDIVLNCGQTFQIGNEPTTMDSPHKTVQSYVGTTKRRNTCRALNW</sequence>
<organism evidence="1 2">
    <name type="scientific">Crenothrix polyspora</name>
    <dbReference type="NCBI Taxonomy" id="360316"/>
    <lineage>
        <taxon>Bacteria</taxon>
        <taxon>Pseudomonadati</taxon>
        <taxon>Pseudomonadota</taxon>
        <taxon>Gammaproteobacteria</taxon>
        <taxon>Methylococcales</taxon>
        <taxon>Crenotrichaceae</taxon>
        <taxon>Crenothrix</taxon>
    </lineage>
</organism>
<reference evidence="2" key="1">
    <citation type="submission" date="2017-02" db="EMBL/GenBank/DDBJ databases">
        <authorList>
            <person name="Daims H."/>
        </authorList>
    </citation>
    <scope>NUCLEOTIDE SEQUENCE [LARGE SCALE GENOMIC DNA]</scope>
</reference>
<dbReference type="Proteomes" id="UP000195667">
    <property type="component" value="Unassembled WGS sequence"/>
</dbReference>
<proteinExistence type="predicted"/>
<dbReference type="AlphaFoldDB" id="A0A1R4HE14"/>
<accession>A0A1R4HE14</accession>